<comment type="subunit">
    <text evidence="5">Acetyl-CoA carboxylase is a heterotetramer composed of biotin carboxyl carrier protein (AccB), biotin carboxylase (AccC) and two subunits of ACCase subunit beta/alpha.</text>
</comment>
<dbReference type="PRINTS" id="PR01069">
    <property type="entry name" value="ACCCTRFRASEA"/>
</dbReference>
<dbReference type="NCBIfam" id="TIGR00513">
    <property type="entry name" value="accA"/>
    <property type="match status" value="1"/>
</dbReference>
<comment type="function">
    <text evidence="17 20">Component of the acetyl coenzyme A carboxylase (ACC) complex. Biotin carboxylase (BC) catalyzes the carboxylation of biotin on its carrier protein (BCCP) and then the CO(2) group is transferred by the transcarboxylase to acetyl-CoA to form malonyl-CoA.</text>
</comment>
<evidence type="ECO:0000256" key="12">
    <source>
        <dbReference type="ARBA" id="ARBA00022832"/>
    </source>
</evidence>
<keyword evidence="14 19" id="KW-0067">ATP-binding</keyword>
<dbReference type="InterPro" id="IPR000438">
    <property type="entry name" value="Acetyl_CoA_COase_Trfase_b_su"/>
</dbReference>
<comment type="cofactor">
    <cofactor evidence="20">
        <name>Zn(2+)</name>
        <dbReference type="ChEBI" id="CHEBI:29105"/>
    </cofactor>
    <text evidence="20">Binds 1 zinc ion per subunit.</text>
</comment>
<dbReference type="PROSITE" id="PS50989">
    <property type="entry name" value="COA_CT_CTER"/>
    <property type="match status" value="1"/>
</dbReference>
<evidence type="ECO:0000259" key="22">
    <source>
        <dbReference type="PROSITE" id="PS50989"/>
    </source>
</evidence>
<evidence type="ECO:0000256" key="10">
    <source>
        <dbReference type="ARBA" id="ARBA00022741"/>
    </source>
</evidence>
<evidence type="ECO:0000256" key="9">
    <source>
        <dbReference type="ARBA" id="ARBA00022723"/>
    </source>
</evidence>
<comment type="similarity">
    <text evidence="20">Belongs to the AccD/PCCB family.</text>
</comment>
<evidence type="ECO:0000256" key="7">
    <source>
        <dbReference type="ARBA" id="ARBA00022516"/>
    </source>
</evidence>
<dbReference type="GO" id="GO:0009317">
    <property type="term" value="C:acetyl-CoA carboxylase complex"/>
    <property type="evidence" value="ECO:0007669"/>
    <property type="project" value="InterPro"/>
</dbReference>
<dbReference type="PANTHER" id="PTHR42853:SF3">
    <property type="entry name" value="ACETYL-COENZYME A CARBOXYLASE CARBOXYL TRANSFERASE SUBUNIT ALPHA, CHLOROPLASTIC"/>
    <property type="match status" value="1"/>
</dbReference>
<reference evidence="23" key="1">
    <citation type="submission" date="2023-07" db="EMBL/GenBank/DDBJ databases">
        <title>Genomic Encyclopedia of Type Strains, Phase IV (KMG-IV): sequencing the most valuable type-strain genomes for metagenomic binning, comparative biology and taxonomic classification.</title>
        <authorList>
            <person name="Goeker M."/>
        </authorList>
    </citation>
    <scope>NUCLEOTIDE SEQUENCE</scope>
    <source>
        <strain evidence="23">DSM 19659</strain>
    </source>
</reference>
<dbReference type="GO" id="GO:0006633">
    <property type="term" value="P:fatty acid biosynthetic process"/>
    <property type="evidence" value="ECO:0007669"/>
    <property type="project" value="UniProtKB-KW"/>
</dbReference>
<dbReference type="GO" id="GO:0008270">
    <property type="term" value="F:zinc ion binding"/>
    <property type="evidence" value="ECO:0007669"/>
    <property type="project" value="UniProtKB-UniRule"/>
</dbReference>
<dbReference type="InterPro" id="IPR001095">
    <property type="entry name" value="Acetyl_CoA_COase_a_su"/>
</dbReference>
<dbReference type="GO" id="GO:2001295">
    <property type="term" value="P:malonyl-CoA biosynthetic process"/>
    <property type="evidence" value="ECO:0007669"/>
    <property type="project" value="UniProtKB-UniRule"/>
</dbReference>
<feature type="binding site" evidence="20">
    <location>
        <position position="25"/>
    </location>
    <ligand>
        <name>Zn(2+)</name>
        <dbReference type="ChEBI" id="CHEBI:29105"/>
    </ligand>
</feature>
<evidence type="ECO:0000256" key="1">
    <source>
        <dbReference type="ARBA" id="ARBA00004496"/>
    </source>
</evidence>
<evidence type="ECO:0000256" key="19">
    <source>
        <dbReference type="HAMAP-Rule" id="MF_00823"/>
    </source>
</evidence>
<dbReference type="NCBIfam" id="NF041504">
    <property type="entry name" value="AccA_sub"/>
    <property type="match status" value="1"/>
</dbReference>
<name>A0AAE3VA83_9FIRM</name>
<keyword evidence="23" id="KW-0436">Ligase</keyword>
<dbReference type="AlphaFoldDB" id="A0AAE3VA83"/>
<feature type="zinc finger region" description="C4-type" evidence="20">
    <location>
        <begin position="22"/>
        <end position="44"/>
    </location>
</feature>
<keyword evidence="10 19" id="KW-0547">Nucleotide-binding</keyword>
<evidence type="ECO:0000256" key="5">
    <source>
        <dbReference type="ARBA" id="ARBA00011664"/>
    </source>
</evidence>
<dbReference type="GO" id="GO:0005524">
    <property type="term" value="F:ATP binding"/>
    <property type="evidence" value="ECO:0007669"/>
    <property type="project" value="UniProtKB-KW"/>
</dbReference>
<feature type="domain" description="CoA carboxyltransferase N-terminal" evidence="21">
    <location>
        <begin position="18"/>
        <end position="284"/>
    </location>
</feature>
<evidence type="ECO:0000256" key="15">
    <source>
        <dbReference type="ARBA" id="ARBA00023098"/>
    </source>
</evidence>
<dbReference type="EMBL" id="JAUSTO010000007">
    <property type="protein sequence ID" value="MDQ0152611.1"/>
    <property type="molecule type" value="Genomic_DNA"/>
</dbReference>
<keyword evidence="15 19" id="KW-0443">Lipid metabolism</keyword>
<evidence type="ECO:0000259" key="21">
    <source>
        <dbReference type="PROSITE" id="PS50980"/>
    </source>
</evidence>
<feature type="domain" description="CoA carboxyltransferase C-terminal" evidence="22">
    <location>
        <begin position="339"/>
        <end position="587"/>
    </location>
</feature>
<keyword evidence="11 20" id="KW-0863">Zinc-finger</keyword>
<comment type="caution">
    <text evidence="23">The sequence shown here is derived from an EMBL/GenBank/DDBJ whole genome shotgun (WGS) entry which is preliminary data.</text>
</comment>
<evidence type="ECO:0000256" key="11">
    <source>
        <dbReference type="ARBA" id="ARBA00022771"/>
    </source>
</evidence>
<evidence type="ECO:0000256" key="6">
    <source>
        <dbReference type="ARBA" id="ARBA00022490"/>
    </source>
</evidence>
<keyword evidence="16 19" id="KW-0275">Fatty acid biosynthesis</keyword>
<dbReference type="Proteomes" id="UP001241537">
    <property type="component" value="Unassembled WGS sequence"/>
</dbReference>
<dbReference type="GO" id="GO:0016743">
    <property type="term" value="F:carboxyl- or carbamoyltransferase activity"/>
    <property type="evidence" value="ECO:0007669"/>
    <property type="project" value="UniProtKB-UniRule"/>
</dbReference>
<sequence>MLIDFIKKNAGRQESSSPVWKCKKCGATVESREIRRNYYACPECGAYVRIHAYRRIKLLADEGSFEEWNRELESVNPLDFPEYEQKVWETREATSLNEAVVTGKITLDGVACAIGVCDARYMMSSMGHNMGEKIARMAERAAEEQLPVILFACSGGARMQEGIISLMQMVKTSEAIGRLQESGQLFISVLTDPTMGGVTASFAMLGDIILAEPGALIGFTGQRVIQQTIGGKLPEGFQRAEFLLKHGFADAIVERRDQRAVLSALLRLHVPGAMELSGDAAMEMPAFTDMLRGSVGAVGAAANVGMKLSSQAISALQRVAFGKRGREYTSLWQRAAVQEEQSAAANQRRTAWETVKLSRAKDRAHALDYIMALFPDFFELHGDRCFGDDEAVVGGIASFHGIPVTVVGIQKGRDFNDNKRRNFGMPNPEGYRKALRLLKQAERFHRPVICFVDTPGAYCGVGAEERGQGQAIAENLQKLAALKTPILSIVIGEGSSGGALGLATADEVWMMENAVYSILSPEGFAAILYRDAKQCELAAENMRMTSADLLELGVIERIIPEKEPVTVENVATITEQLDPEILEFIGKYAEMSAEELRNHRYDRYRKF</sequence>
<keyword evidence="7 19" id="KW-0444">Lipid biosynthesis</keyword>
<evidence type="ECO:0000256" key="4">
    <source>
        <dbReference type="ARBA" id="ARBA00010284"/>
    </source>
</evidence>
<dbReference type="Gene3D" id="3.90.226.10">
    <property type="entry name" value="2-enoyl-CoA Hydratase, Chain A, domain 1"/>
    <property type="match status" value="2"/>
</dbReference>
<evidence type="ECO:0000256" key="2">
    <source>
        <dbReference type="ARBA" id="ARBA00004956"/>
    </source>
</evidence>
<comment type="subcellular location">
    <subcellularLocation>
        <location evidence="1 19">Cytoplasm</location>
    </subcellularLocation>
</comment>
<comment type="similarity">
    <text evidence="3">In the C-terminal section; belongs to the AccA family.</text>
</comment>
<evidence type="ECO:0000256" key="14">
    <source>
        <dbReference type="ARBA" id="ARBA00022840"/>
    </source>
</evidence>
<comment type="pathway">
    <text evidence="2 19">Lipid metabolism; malonyl-CoA biosynthesis; malonyl-CoA from acetyl-CoA: step 1/1.</text>
</comment>
<accession>A0AAE3VA83</accession>
<dbReference type="InterPro" id="IPR011762">
    <property type="entry name" value="COA_CT_N"/>
</dbReference>
<dbReference type="NCBIfam" id="NF004344">
    <property type="entry name" value="PRK05724.1"/>
    <property type="match status" value="1"/>
</dbReference>
<keyword evidence="12 19" id="KW-0276">Fatty acid metabolism</keyword>
<dbReference type="PROSITE" id="PS50980">
    <property type="entry name" value="COA_CT_NTER"/>
    <property type="match status" value="1"/>
</dbReference>
<comment type="similarity">
    <text evidence="19">Belongs to the AccA family.</text>
</comment>
<evidence type="ECO:0000256" key="18">
    <source>
        <dbReference type="ARBA" id="ARBA00049152"/>
    </source>
</evidence>
<feature type="binding site" evidence="20">
    <location>
        <position position="41"/>
    </location>
    <ligand>
        <name>Zn(2+)</name>
        <dbReference type="ChEBI" id="CHEBI:29105"/>
    </ligand>
</feature>
<evidence type="ECO:0000256" key="8">
    <source>
        <dbReference type="ARBA" id="ARBA00022679"/>
    </source>
</evidence>
<evidence type="ECO:0000256" key="20">
    <source>
        <dbReference type="HAMAP-Rule" id="MF_01395"/>
    </source>
</evidence>
<dbReference type="Pfam" id="PF03255">
    <property type="entry name" value="ACCA"/>
    <property type="match status" value="1"/>
</dbReference>
<dbReference type="HAMAP" id="MF_00823">
    <property type="entry name" value="AcetylCoA_CT_alpha"/>
    <property type="match status" value="1"/>
</dbReference>
<dbReference type="NCBIfam" id="TIGR00515">
    <property type="entry name" value="accD"/>
    <property type="match status" value="1"/>
</dbReference>
<evidence type="ECO:0000313" key="24">
    <source>
        <dbReference type="Proteomes" id="UP001241537"/>
    </source>
</evidence>
<evidence type="ECO:0000256" key="3">
    <source>
        <dbReference type="ARBA" id="ARBA00006276"/>
    </source>
</evidence>
<evidence type="ECO:0000256" key="17">
    <source>
        <dbReference type="ARBA" id="ARBA00025280"/>
    </source>
</evidence>
<feature type="binding site" evidence="20">
    <location>
        <position position="44"/>
    </location>
    <ligand>
        <name>Zn(2+)</name>
        <dbReference type="ChEBI" id="CHEBI:29105"/>
    </ligand>
</feature>
<dbReference type="Pfam" id="PF01039">
    <property type="entry name" value="Carboxyl_trans"/>
    <property type="match status" value="1"/>
</dbReference>
<dbReference type="InterPro" id="IPR041010">
    <property type="entry name" value="Znf-ACC"/>
</dbReference>
<evidence type="ECO:0000256" key="16">
    <source>
        <dbReference type="ARBA" id="ARBA00023160"/>
    </source>
</evidence>
<proteinExistence type="inferred from homology"/>
<keyword evidence="8 19" id="KW-0808">Transferase</keyword>
<feature type="binding site" evidence="20">
    <location>
        <position position="22"/>
    </location>
    <ligand>
        <name>Zn(2+)</name>
        <dbReference type="ChEBI" id="CHEBI:29105"/>
    </ligand>
</feature>
<gene>
    <name evidence="20" type="primary">accD</name>
    <name evidence="19" type="synonym">accA</name>
    <name evidence="23" type="ORF">J2S20_001305</name>
</gene>
<dbReference type="RefSeq" id="WP_307254367.1">
    <property type="nucleotide sequence ID" value="NZ_JAUSTO010000007.1"/>
</dbReference>
<evidence type="ECO:0000313" key="23">
    <source>
        <dbReference type="EMBL" id="MDQ0152611.1"/>
    </source>
</evidence>
<dbReference type="GO" id="GO:0003989">
    <property type="term" value="F:acetyl-CoA carboxylase activity"/>
    <property type="evidence" value="ECO:0007669"/>
    <property type="project" value="InterPro"/>
</dbReference>
<evidence type="ECO:0000256" key="13">
    <source>
        <dbReference type="ARBA" id="ARBA00022833"/>
    </source>
</evidence>
<comment type="catalytic activity">
    <reaction evidence="18 19">
        <text>N(6)-carboxybiotinyl-L-lysyl-[protein] + acetyl-CoA = N(6)-biotinyl-L-lysyl-[protein] + malonyl-CoA</text>
        <dbReference type="Rhea" id="RHEA:54728"/>
        <dbReference type="Rhea" id="RHEA-COMP:10505"/>
        <dbReference type="Rhea" id="RHEA-COMP:10506"/>
        <dbReference type="ChEBI" id="CHEBI:57288"/>
        <dbReference type="ChEBI" id="CHEBI:57384"/>
        <dbReference type="ChEBI" id="CHEBI:83144"/>
        <dbReference type="ChEBI" id="CHEBI:83145"/>
        <dbReference type="EC" id="2.1.3.15"/>
    </reaction>
</comment>
<keyword evidence="24" id="KW-1185">Reference proteome</keyword>
<dbReference type="PANTHER" id="PTHR42853">
    <property type="entry name" value="ACETYL-COENZYME A CARBOXYLASE CARBOXYL TRANSFERASE SUBUNIT ALPHA"/>
    <property type="match status" value="1"/>
</dbReference>
<comment type="function">
    <text evidence="19">Component of the acetyl coenzyme A carboxylase (ACC) complex. First, biotin carboxylase catalyzes the carboxylation of biotin on its carrier protein (BCCP) and then the CO(2) group is transferred by the carboxyltransferase to acetyl-CoA to form malonyl-CoA.</text>
</comment>
<organism evidence="23 24">
    <name type="scientific">Moryella indoligenes</name>
    <dbReference type="NCBI Taxonomy" id="371674"/>
    <lineage>
        <taxon>Bacteria</taxon>
        <taxon>Bacillati</taxon>
        <taxon>Bacillota</taxon>
        <taxon>Clostridia</taxon>
        <taxon>Lachnospirales</taxon>
        <taxon>Lachnospiraceae</taxon>
        <taxon>Moryella</taxon>
    </lineage>
</organism>
<keyword evidence="9 20" id="KW-0479">Metal-binding</keyword>
<keyword evidence="13 20" id="KW-0862">Zinc</keyword>
<dbReference type="EC" id="2.1.3.15" evidence="19"/>
<comment type="similarity">
    <text evidence="4">In the N-terminal section; belongs to the AccD/PCCB family.</text>
</comment>
<dbReference type="InterPro" id="IPR029045">
    <property type="entry name" value="ClpP/crotonase-like_dom_sf"/>
</dbReference>
<protein>
    <recommendedName>
        <fullName evidence="19 20">Multifunctional fusion protein</fullName>
    </recommendedName>
    <domain>
        <recommendedName>
            <fullName evidence="19">Acetyl-coenzyme A carboxylase carboxyl transferase subunit alpha</fullName>
            <shortName evidence="19">ACCase subunit alpha</shortName>
            <shortName evidence="19">Acetyl-CoA carboxylase carboxyltransferase subunit alpha</shortName>
            <ecNumber evidence="19">2.1.3.15</ecNumber>
        </recommendedName>
    </domain>
    <domain>
        <recommendedName>
            <fullName evidence="20">Acetyl-coenzyme A carboxylase carboxyl transferase subunit beta</fullName>
            <shortName evidence="20">ACCase subunit beta</shortName>
            <shortName evidence="20">Acetyl-CoA carboxylase carboxyltransferase subunit beta</shortName>
        </recommendedName>
    </domain>
</protein>
<dbReference type="SUPFAM" id="SSF52096">
    <property type="entry name" value="ClpP/crotonase"/>
    <property type="match status" value="2"/>
</dbReference>
<keyword evidence="6 19" id="KW-0963">Cytoplasm</keyword>
<comment type="subunit">
    <text evidence="19">Acetyl-CoA carboxylase is a heterohexamer composed of biotin carboxyl carrier protein (AccB), biotin carboxylase (AccC) and two subunits each of ACCase subunit alpha (AccA) and ACCase subunit beta (AccD).</text>
</comment>
<dbReference type="HAMAP" id="MF_01395">
    <property type="entry name" value="AcetylCoA_CT_beta"/>
    <property type="match status" value="1"/>
</dbReference>
<dbReference type="InterPro" id="IPR034733">
    <property type="entry name" value="AcCoA_carboxyl_beta"/>
</dbReference>
<dbReference type="InterPro" id="IPR011763">
    <property type="entry name" value="COA_CT_C"/>
</dbReference>
<dbReference type="Pfam" id="PF17848">
    <property type="entry name" value="Zn_ribbon_ACC"/>
    <property type="match status" value="1"/>
</dbReference>